<feature type="transmembrane region" description="Helical" evidence="7">
    <location>
        <begin position="89"/>
        <end position="111"/>
    </location>
</feature>
<dbReference type="Pfam" id="PF07662">
    <property type="entry name" value="Nucleos_tra2_C"/>
    <property type="match status" value="1"/>
</dbReference>
<feature type="domain" description="Concentrative nucleoside transporter C-terminal" evidence="9">
    <location>
        <begin position="314"/>
        <end position="525"/>
    </location>
</feature>
<comment type="similarity">
    <text evidence="2">Belongs to the concentrative nucleoside transporter (CNT) (TC 2.A.41) family.</text>
</comment>
<comment type="subcellular location">
    <subcellularLocation>
        <location evidence="1">Cell membrane</location>
        <topology evidence="1">Multi-pass membrane protein</topology>
    </subcellularLocation>
</comment>
<feature type="transmembrane region" description="Helical" evidence="7">
    <location>
        <begin position="406"/>
        <end position="426"/>
    </location>
</feature>
<dbReference type="InterPro" id="IPR008276">
    <property type="entry name" value="C_nuclsd_transpt"/>
</dbReference>
<dbReference type="InterPro" id="IPR002668">
    <property type="entry name" value="CNT_N_dom"/>
</dbReference>
<keyword evidence="5 7" id="KW-1133">Transmembrane helix</keyword>
<accession>A0AA39LT40</accession>
<protein>
    <recommendedName>
        <fullName evidence="13">Sodium/nucleoside cotransporter</fullName>
    </recommendedName>
</protein>
<dbReference type="EMBL" id="JAUCMV010000003">
    <property type="protein sequence ID" value="KAK0408677.1"/>
    <property type="molecule type" value="Genomic_DNA"/>
</dbReference>
<dbReference type="InterPro" id="IPR011642">
    <property type="entry name" value="Gate_dom"/>
</dbReference>
<proteinExistence type="inferred from homology"/>
<evidence type="ECO:0000256" key="6">
    <source>
        <dbReference type="ARBA" id="ARBA00023136"/>
    </source>
</evidence>
<feature type="transmembrane region" description="Helical" evidence="7">
    <location>
        <begin position="117"/>
        <end position="136"/>
    </location>
</feature>
<evidence type="ECO:0000313" key="12">
    <source>
        <dbReference type="Proteomes" id="UP001175271"/>
    </source>
</evidence>
<keyword evidence="3" id="KW-1003">Cell membrane</keyword>
<feature type="domain" description="Concentrative nucleoside transporter N-terminal" evidence="8">
    <location>
        <begin position="125"/>
        <end position="195"/>
    </location>
</feature>
<dbReference type="Proteomes" id="UP001175271">
    <property type="component" value="Unassembled WGS sequence"/>
</dbReference>
<evidence type="ECO:0000313" key="11">
    <source>
        <dbReference type="EMBL" id="KAK0408677.1"/>
    </source>
</evidence>
<dbReference type="GO" id="GO:0005415">
    <property type="term" value="F:nucleoside:sodium symporter activity"/>
    <property type="evidence" value="ECO:0007669"/>
    <property type="project" value="TreeGrafter"/>
</dbReference>
<feature type="domain" description="Nucleoside transporter/FeoB GTPase Gate" evidence="10">
    <location>
        <begin position="213"/>
        <end position="309"/>
    </location>
</feature>
<evidence type="ECO:0000256" key="5">
    <source>
        <dbReference type="ARBA" id="ARBA00022989"/>
    </source>
</evidence>
<evidence type="ECO:0000256" key="3">
    <source>
        <dbReference type="ARBA" id="ARBA00022475"/>
    </source>
</evidence>
<feature type="transmembrane region" description="Helical" evidence="7">
    <location>
        <begin position="286"/>
        <end position="308"/>
    </location>
</feature>
<evidence type="ECO:0000256" key="7">
    <source>
        <dbReference type="SAM" id="Phobius"/>
    </source>
</evidence>
<keyword evidence="4 7" id="KW-0812">Transmembrane</keyword>
<keyword evidence="12" id="KW-1185">Reference proteome</keyword>
<sequence length="552" mass="60440">MRSPLQLRSEFLRRLRGKERQLKYLLAGTLFALLNAWTIWAAIHSPRGAIAILTITTALWLWVILSLFEKISWFRAFLDSAHRFYRIHVGYRIRLSVGLTIFLAGAVYVVVEASHSAAQLVSLGGLLLLLAISVLFSNNPARIAWRPVLWGLFLQFLAAFLILRTSVGHDALQFVVDQMVVFLGYTQSGTDFVYGFIPNPPNVCGMSGPFAYTSLPIIIYFGSLCSFFYYYGVVQWVLSKMAMFLQLTMGTTAAESLNAAASIFLGPTEAAVMMKIALRTMTESEILTTLTAGFAMISGSLFSIYIGFGACSTYILSANVMSAPAVLCVSKLLCPEVQHSKQRSMKDFRFPECEESSGLEAISNGAVQAVKVIAAIIANVIVFIAFVAFFDAIIDYLALRVGLHGVNFNTLLSYLFYPFAYVCGVIDSEEETMRVAQLIGTKTVLNEFIAYQQMSDMLLANQLSPRAQMITVFALCGYSNFSQIGTQLGIFGALCSERKESYANLTVRAMIAGCIACLMTACIAGAITNDAKGCLPTAASTHCLTLTNSTFV</sequence>
<feature type="transmembrane region" description="Helical" evidence="7">
    <location>
        <begin position="372"/>
        <end position="394"/>
    </location>
</feature>
<organism evidence="11 12">
    <name type="scientific">Steinernema hermaphroditum</name>
    <dbReference type="NCBI Taxonomy" id="289476"/>
    <lineage>
        <taxon>Eukaryota</taxon>
        <taxon>Metazoa</taxon>
        <taxon>Ecdysozoa</taxon>
        <taxon>Nematoda</taxon>
        <taxon>Chromadorea</taxon>
        <taxon>Rhabditida</taxon>
        <taxon>Tylenchina</taxon>
        <taxon>Panagrolaimomorpha</taxon>
        <taxon>Strongyloidoidea</taxon>
        <taxon>Steinernematidae</taxon>
        <taxon>Steinernema</taxon>
    </lineage>
</organism>
<evidence type="ECO:0000259" key="8">
    <source>
        <dbReference type="Pfam" id="PF01773"/>
    </source>
</evidence>
<name>A0AA39LT40_9BILA</name>
<dbReference type="PANTHER" id="PTHR10590:SF4">
    <property type="entry name" value="SOLUTE CARRIER FAMILY 28 MEMBER 3"/>
    <property type="match status" value="1"/>
</dbReference>
<feature type="transmembrane region" description="Helical" evidence="7">
    <location>
        <begin position="148"/>
        <end position="167"/>
    </location>
</feature>
<dbReference type="PANTHER" id="PTHR10590">
    <property type="entry name" value="SODIUM/NUCLEOSIDE COTRANSPORTER"/>
    <property type="match status" value="1"/>
</dbReference>
<gene>
    <name evidence="11" type="ORF">QR680_004093</name>
</gene>
<feature type="transmembrane region" description="Helical" evidence="7">
    <location>
        <begin position="243"/>
        <end position="265"/>
    </location>
</feature>
<feature type="transmembrane region" description="Helical" evidence="7">
    <location>
        <begin position="505"/>
        <end position="527"/>
    </location>
</feature>
<comment type="caution">
    <text evidence="11">The sequence shown here is derived from an EMBL/GenBank/DDBJ whole genome shotgun (WGS) entry which is preliminary data.</text>
</comment>
<feature type="transmembrane region" description="Helical" evidence="7">
    <location>
        <begin position="209"/>
        <end position="231"/>
    </location>
</feature>
<keyword evidence="6 7" id="KW-0472">Membrane</keyword>
<dbReference type="Pfam" id="PF01773">
    <property type="entry name" value="Nucleos_tra2_N"/>
    <property type="match status" value="1"/>
</dbReference>
<evidence type="ECO:0000259" key="10">
    <source>
        <dbReference type="Pfam" id="PF07670"/>
    </source>
</evidence>
<dbReference type="GO" id="GO:0005886">
    <property type="term" value="C:plasma membrane"/>
    <property type="evidence" value="ECO:0007669"/>
    <property type="project" value="UniProtKB-SubCell"/>
</dbReference>
<reference evidence="11" key="1">
    <citation type="submission" date="2023-06" db="EMBL/GenBank/DDBJ databases">
        <title>Genomic analysis of the entomopathogenic nematode Steinernema hermaphroditum.</title>
        <authorList>
            <person name="Schwarz E.M."/>
            <person name="Heppert J.K."/>
            <person name="Baniya A."/>
            <person name="Schwartz H.T."/>
            <person name="Tan C.-H."/>
            <person name="Antoshechkin I."/>
            <person name="Sternberg P.W."/>
            <person name="Goodrich-Blair H."/>
            <person name="Dillman A.R."/>
        </authorList>
    </citation>
    <scope>NUCLEOTIDE SEQUENCE</scope>
    <source>
        <strain evidence="11">PS9179</strain>
        <tissue evidence="11">Whole animal</tissue>
    </source>
</reference>
<dbReference type="Pfam" id="PF07670">
    <property type="entry name" value="Gate"/>
    <property type="match status" value="1"/>
</dbReference>
<evidence type="ECO:0000259" key="9">
    <source>
        <dbReference type="Pfam" id="PF07662"/>
    </source>
</evidence>
<evidence type="ECO:0000256" key="1">
    <source>
        <dbReference type="ARBA" id="ARBA00004651"/>
    </source>
</evidence>
<feature type="transmembrane region" description="Helical" evidence="7">
    <location>
        <begin position="21"/>
        <end position="43"/>
    </location>
</feature>
<evidence type="ECO:0008006" key="13">
    <source>
        <dbReference type="Google" id="ProtNLM"/>
    </source>
</evidence>
<dbReference type="AlphaFoldDB" id="A0AA39LT40"/>
<feature type="transmembrane region" description="Helical" evidence="7">
    <location>
        <begin position="49"/>
        <end position="68"/>
    </location>
</feature>
<evidence type="ECO:0000256" key="2">
    <source>
        <dbReference type="ARBA" id="ARBA00009033"/>
    </source>
</evidence>
<dbReference type="InterPro" id="IPR011657">
    <property type="entry name" value="CNT_C_dom"/>
</dbReference>
<evidence type="ECO:0000256" key="4">
    <source>
        <dbReference type="ARBA" id="ARBA00022692"/>
    </source>
</evidence>